<evidence type="ECO:0000256" key="4">
    <source>
        <dbReference type="ARBA" id="ARBA00023163"/>
    </source>
</evidence>
<dbReference type="STRING" id="1051891.A0A0C3KWD7"/>
<evidence type="ECO:0000313" key="8">
    <source>
        <dbReference type="Proteomes" id="UP000054248"/>
    </source>
</evidence>
<feature type="domain" description="Xylanolytic transcriptional activator regulatory" evidence="6">
    <location>
        <begin position="23"/>
        <end position="198"/>
    </location>
</feature>
<dbReference type="Pfam" id="PF04082">
    <property type="entry name" value="Fungal_trans"/>
    <property type="match status" value="1"/>
</dbReference>
<dbReference type="EMBL" id="KN823036">
    <property type="protein sequence ID" value="KIO25763.1"/>
    <property type="molecule type" value="Genomic_DNA"/>
</dbReference>
<dbReference type="GO" id="GO:0000981">
    <property type="term" value="F:DNA-binding transcription factor activity, RNA polymerase II-specific"/>
    <property type="evidence" value="ECO:0007669"/>
    <property type="project" value="InterPro"/>
</dbReference>
<dbReference type="InterPro" id="IPR050815">
    <property type="entry name" value="TF_fung"/>
</dbReference>
<keyword evidence="3" id="KW-0805">Transcription regulation</keyword>
<dbReference type="GO" id="GO:0003677">
    <property type="term" value="F:DNA binding"/>
    <property type="evidence" value="ECO:0007669"/>
    <property type="project" value="InterPro"/>
</dbReference>
<dbReference type="Proteomes" id="UP000054248">
    <property type="component" value="Unassembled WGS sequence"/>
</dbReference>
<evidence type="ECO:0000256" key="5">
    <source>
        <dbReference type="ARBA" id="ARBA00023242"/>
    </source>
</evidence>
<dbReference type="AlphaFoldDB" id="A0A0C3KWD7"/>
<evidence type="ECO:0000259" key="6">
    <source>
        <dbReference type="Pfam" id="PF04082"/>
    </source>
</evidence>
<dbReference type="PANTHER" id="PTHR47338">
    <property type="entry name" value="ZN(II)2CYS6 TRANSCRIPTION FACTOR (EUROFUNG)-RELATED"/>
    <property type="match status" value="1"/>
</dbReference>
<dbReference type="HOGENOM" id="CLU_022337_0_1_1"/>
<reference evidence="7 8" key="1">
    <citation type="submission" date="2014-04" db="EMBL/GenBank/DDBJ databases">
        <authorList>
            <consortium name="DOE Joint Genome Institute"/>
            <person name="Kuo A."/>
            <person name="Girlanda M."/>
            <person name="Perotto S."/>
            <person name="Kohler A."/>
            <person name="Nagy L.G."/>
            <person name="Floudas D."/>
            <person name="Copeland A."/>
            <person name="Barry K.W."/>
            <person name="Cichocki N."/>
            <person name="Veneault-Fourrey C."/>
            <person name="LaButti K."/>
            <person name="Lindquist E.A."/>
            <person name="Lipzen A."/>
            <person name="Lundell T."/>
            <person name="Morin E."/>
            <person name="Murat C."/>
            <person name="Sun H."/>
            <person name="Tunlid A."/>
            <person name="Henrissat B."/>
            <person name="Grigoriev I.V."/>
            <person name="Hibbett D.S."/>
            <person name="Martin F."/>
            <person name="Nordberg H.P."/>
            <person name="Cantor M.N."/>
            <person name="Hua S.X."/>
        </authorList>
    </citation>
    <scope>NUCLEOTIDE SEQUENCE [LARGE SCALE GENOMIC DNA]</scope>
    <source>
        <strain evidence="7 8">MUT 4182</strain>
    </source>
</reference>
<dbReference type="GO" id="GO:0008270">
    <property type="term" value="F:zinc ion binding"/>
    <property type="evidence" value="ECO:0007669"/>
    <property type="project" value="InterPro"/>
</dbReference>
<proteinExistence type="predicted"/>
<keyword evidence="5" id="KW-0539">Nucleus</keyword>
<comment type="subcellular location">
    <subcellularLocation>
        <location evidence="1">Nucleus</location>
    </subcellularLocation>
</comment>
<evidence type="ECO:0000313" key="7">
    <source>
        <dbReference type="EMBL" id="KIO25763.1"/>
    </source>
</evidence>
<protein>
    <recommendedName>
        <fullName evidence="6">Xylanolytic transcriptional activator regulatory domain-containing protein</fullName>
    </recommendedName>
</protein>
<dbReference type="GO" id="GO:0005634">
    <property type="term" value="C:nucleus"/>
    <property type="evidence" value="ECO:0007669"/>
    <property type="project" value="UniProtKB-SubCell"/>
</dbReference>
<keyword evidence="2" id="KW-0479">Metal-binding</keyword>
<name>A0A0C3KWD7_9AGAM</name>
<dbReference type="OrthoDB" id="2309723at2759"/>
<dbReference type="PANTHER" id="PTHR47338:SF29">
    <property type="entry name" value="ZN(2)-C6 FUNGAL-TYPE DOMAIN-CONTAINING PROTEIN"/>
    <property type="match status" value="1"/>
</dbReference>
<dbReference type="GO" id="GO:0006351">
    <property type="term" value="P:DNA-templated transcription"/>
    <property type="evidence" value="ECO:0007669"/>
    <property type="project" value="InterPro"/>
</dbReference>
<evidence type="ECO:0000256" key="1">
    <source>
        <dbReference type="ARBA" id="ARBA00004123"/>
    </source>
</evidence>
<sequence length="395" mass="43809">MSGLKWWENKTVPAAVHNYLFKIFVAHCNRVHFYFNQTAFEYRMESTDPATQPHPCYLNAIYLMACYFTSLDLGPFPYLGDHEELFLGRAQGSLTESLAMSDRLMDFVRGSSLVTIYLLMRGRYLEGYHVHCGTARFALSCGLHRINSNELQEAQDDHSTSNIGYLLSPPETEVELGDRLNAFWQIYWCDKLLSTLMGFVAALPGQAESPDGIASVFPREIEYYEDNLRTSGNDTILDLLSPQSIATVSTNQQTDSSFAMVLKALTLLEQANRLGHMHRSKPSESNIAALKELHVATDRFAATIPAVTAPDEIVEESSASDPTSIAVLMARTITLGALLAMNNTTATTDAQAYNARLTSAGYIASLVFYFGPENYGNADLATGVRDPWMSLKAFN</sequence>
<evidence type="ECO:0000256" key="2">
    <source>
        <dbReference type="ARBA" id="ARBA00022723"/>
    </source>
</evidence>
<dbReference type="CDD" id="cd12148">
    <property type="entry name" value="fungal_TF_MHR"/>
    <property type="match status" value="1"/>
</dbReference>
<dbReference type="InterPro" id="IPR007219">
    <property type="entry name" value="XnlR_reg_dom"/>
</dbReference>
<accession>A0A0C3KWD7</accession>
<keyword evidence="8" id="KW-1185">Reference proteome</keyword>
<reference evidence="8" key="2">
    <citation type="submission" date="2015-01" db="EMBL/GenBank/DDBJ databases">
        <title>Evolutionary Origins and Diversification of the Mycorrhizal Mutualists.</title>
        <authorList>
            <consortium name="DOE Joint Genome Institute"/>
            <consortium name="Mycorrhizal Genomics Consortium"/>
            <person name="Kohler A."/>
            <person name="Kuo A."/>
            <person name="Nagy L.G."/>
            <person name="Floudas D."/>
            <person name="Copeland A."/>
            <person name="Barry K.W."/>
            <person name="Cichocki N."/>
            <person name="Veneault-Fourrey C."/>
            <person name="LaButti K."/>
            <person name="Lindquist E.A."/>
            <person name="Lipzen A."/>
            <person name="Lundell T."/>
            <person name="Morin E."/>
            <person name="Murat C."/>
            <person name="Riley R."/>
            <person name="Ohm R."/>
            <person name="Sun H."/>
            <person name="Tunlid A."/>
            <person name="Henrissat B."/>
            <person name="Grigoriev I.V."/>
            <person name="Hibbett D.S."/>
            <person name="Martin F."/>
        </authorList>
    </citation>
    <scope>NUCLEOTIDE SEQUENCE [LARGE SCALE GENOMIC DNA]</scope>
    <source>
        <strain evidence="8">MUT 4182</strain>
    </source>
</reference>
<keyword evidence="4" id="KW-0804">Transcription</keyword>
<evidence type="ECO:0000256" key="3">
    <source>
        <dbReference type="ARBA" id="ARBA00023015"/>
    </source>
</evidence>
<organism evidence="7 8">
    <name type="scientific">Tulasnella calospora MUT 4182</name>
    <dbReference type="NCBI Taxonomy" id="1051891"/>
    <lineage>
        <taxon>Eukaryota</taxon>
        <taxon>Fungi</taxon>
        <taxon>Dikarya</taxon>
        <taxon>Basidiomycota</taxon>
        <taxon>Agaricomycotina</taxon>
        <taxon>Agaricomycetes</taxon>
        <taxon>Cantharellales</taxon>
        <taxon>Tulasnellaceae</taxon>
        <taxon>Tulasnella</taxon>
    </lineage>
</organism>
<gene>
    <name evidence="7" type="ORF">M407DRAFT_24920</name>
</gene>